<name>A0A120MZ04_9SPHI</name>
<sequence length="217" mass="23878">MEEIRETGGARIGMANATWPMATLIVNRQTLQLKASIIGDLVFRPSDITSIEPYTLIPVLGQGIKINHTVPGYNAKVIFWTFGSPETLIRKIEQTGFLVNANPIPADVAVKVVTAQTGGSFPVKKSAAIAVLLIWNILFLYDIIRFFNGEHKRFPLGIGAQLALAFVFLISLLLLISVPVRNLILKPGMEINGIKSFLFLLMLITVIMFTAISIFPK</sequence>
<accession>A0A120MZ04</accession>
<gene>
    <name evidence="1" type="ORF">MgSA37_02592</name>
</gene>
<dbReference type="EMBL" id="AP017313">
    <property type="protein sequence ID" value="BAU54416.1"/>
    <property type="molecule type" value="Genomic_DNA"/>
</dbReference>
<dbReference type="AlphaFoldDB" id="A0A120MZ04"/>
<evidence type="ECO:0000313" key="1">
    <source>
        <dbReference type="EMBL" id="BAU54416.1"/>
    </source>
</evidence>
<proteinExistence type="predicted"/>
<dbReference type="RefSeq" id="WP_096352352.1">
    <property type="nucleotide sequence ID" value="NZ_AP017313.1"/>
</dbReference>
<keyword evidence="2" id="KW-1185">Reference proteome</keyword>
<protein>
    <submittedName>
        <fullName evidence="1">Uncharacterized protein</fullName>
    </submittedName>
</protein>
<organism evidence="1 2">
    <name type="scientific">Mucilaginibacter gotjawali</name>
    <dbReference type="NCBI Taxonomy" id="1550579"/>
    <lineage>
        <taxon>Bacteria</taxon>
        <taxon>Pseudomonadati</taxon>
        <taxon>Bacteroidota</taxon>
        <taxon>Sphingobacteriia</taxon>
        <taxon>Sphingobacteriales</taxon>
        <taxon>Sphingobacteriaceae</taxon>
        <taxon>Mucilaginibacter</taxon>
    </lineage>
</organism>
<dbReference type="KEGG" id="mgot:MgSA37_02592"/>
<evidence type="ECO:0000313" key="2">
    <source>
        <dbReference type="Proteomes" id="UP000218263"/>
    </source>
</evidence>
<dbReference type="Proteomes" id="UP000218263">
    <property type="component" value="Chromosome"/>
</dbReference>
<dbReference type="OrthoDB" id="1253105at2"/>
<reference evidence="1 2" key="1">
    <citation type="submission" date="2015-12" db="EMBL/GenBank/DDBJ databases">
        <title>Genome sequence of Mucilaginibacter gotjawali.</title>
        <authorList>
            <person name="Lee J.S."/>
            <person name="Lee K.C."/>
            <person name="Kim K.K."/>
            <person name="Lee B.W."/>
        </authorList>
    </citation>
    <scope>NUCLEOTIDE SEQUENCE [LARGE SCALE GENOMIC DNA]</scope>
    <source>
        <strain evidence="1 2">SA3-7</strain>
    </source>
</reference>